<dbReference type="RefSeq" id="WP_161002780.1">
    <property type="nucleotide sequence ID" value="NZ_WEZQ01000001.1"/>
</dbReference>
<dbReference type="InterPro" id="IPR001466">
    <property type="entry name" value="Beta-lactam-related"/>
</dbReference>
<feature type="domain" description="Beta-lactamase-related" evidence="3">
    <location>
        <begin position="81"/>
        <end position="364"/>
    </location>
</feature>
<comment type="subcellular location">
    <subcellularLocation>
        <location evidence="1">Membrane</location>
    </subcellularLocation>
</comment>
<protein>
    <submittedName>
        <fullName evidence="4">Serine hydrolase</fullName>
    </submittedName>
</protein>
<dbReference type="InterPro" id="IPR012338">
    <property type="entry name" value="Beta-lactam/transpept-like"/>
</dbReference>
<name>A0A6N9HZR1_9LACO</name>
<dbReference type="PANTHER" id="PTHR46825">
    <property type="entry name" value="D-ALANYL-D-ALANINE-CARBOXYPEPTIDASE/ENDOPEPTIDASE AMPH"/>
    <property type="match status" value="1"/>
</dbReference>
<dbReference type="EMBL" id="WEZQ01000001">
    <property type="protein sequence ID" value="MYV16180.1"/>
    <property type="molecule type" value="Genomic_DNA"/>
</dbReference>
<dbReference type="SUPFAM" id="SSF56601">
    <property type="entry name" value="beta-lactamase/transpeptidase-like"/>
    <property type="match status" value="1"/>
</dbReference>
<proteinExistence type="predicted"/>
<dbReference type="GO" id="GO:0016020">
    <property type="term" value="C:membrane"/>
    <property type="evidence" value="ECO:0007669"/>
    <property type="project" value="UniProtKB-SubCell"/>
</dbReference>
<evidence type="ECO:0000259" key="3">
    <source>
        <dbReference type="Pfam" id="PF00144"/>
    </source>
</evidence>
<evidence type="ECO:0000256" key="1">
    <source>
        <dbReference type="ARBA" id="ARBA00004370"/>
    </source>
</evidence>
<dbReference type="PANTHER" id="PTHR46825:SF11">
    <property type="entry name" value="PENICILLIN-BINDING PROTEIN 4"/>
    <property type="match status" value="1"/>
</dbReference>
<reference evidence="4 5" key="1">
    <citation type="journal article" date="2019" name="Appl. Environ. Microbiol.">
        <title>Genetic determinants of hydroxycinnamic acid metabolism in heterofermentative lactobacilli.</title>
        <authorList>
            <person name="Gaur G."/>
            <person name="Oh J.H."/>
            <person name="Filannino P."/>
            <person name="Gobbetti M."/>
            <person name="van Pijkeren J.P."/>
            <person name="Ganzle M.G."/>
        </authorList>
    </citation>
    <scope>NUCLEOTIDE SEQUENCE [LARGE SCALE GENOMIC DNA]</scope>
    <source>
        <strain evidence="4 5">C5</strain>
    </source>
</reference>
<dbReference type="Gene3D" id="3.40.710.10">
    <property type="entry name" value="DD-peptidase/beta-lactamase superfamily"/>
    <property type="match status" value="1"/>
</dbReference>
<evidence type="ECO:0000256" key="2">
    <source>
        <dbReference type="ARBA" id="ARBA00023136"/>
    </source>
</evidence>
<evidence type="ECO:0000313" key="5">
    <source>
        <dbReference type="Proteomes" id="UP000449209"/>
    </source>
</evidence>
<keyword evidence="2" id="KW-0472">Membrane</keyword>
<dbReference type="OrthoDB" id="2157616at2"/>
<dbReference type="Pfam" id="PF00144">
    <property type="entry name" value="Beta-lactamase"/>
    <property type="match status" value="1"/>
</dbReference>
<sequence length="383" mass="42999">MFKQKRIWFIVLLVLLVSTLAWGTLYHEVQRSTKVAHPVYKRKPVVKPIAKWQSAKIPTAIDHTQADSLDKKMQSIDFVGSVLVVRGGKVVFEKQYGDANAARKRQNDVNSAYAIASIQKIATGALVMQQVQQNHLSLSDHISKFYKDVPHGNEITIRQMLDMTSGLTLPGPPGPTTPQTDKQIVDYDLHHLKFNPQLYNQWRYSQVNYNILAGVLTKLTGKSYEALFNQQVIRRFNLRQTVFMPSDNPHVAVSYAGTKTDNVDYGKEVVTPDAMWHDELGTGRIAMSARDLYVMISQIMQGKLISQTSVNQLYESGSRSTYGGGTYNMYGAAVNHGLGYGYQGMSIVSKDGQNGLIMLSNSFRAKHSVKPFAEQLYLNLFKK</sequence>
<accession>A0A6N9HZR1</accession>
<dbReference type="Proteomes" id="UP000449209">
    <property type="component" value="Unassembled WGS sequence"/>
</dbReference>
<gene>
    <name evidence="4" type="ORF">GB993_01380</name>
</gene>
<dbReference type="InterPro" id="IPR050491">
    <property type="entry name" value="AmpC-like"/>
</dbReference>
<keyword evidence="4" id="KW-0378">Hydrolase</keyword>
<dbReference type="GO" id="GO:0016787">
    <property type="term" value="F:hydrolase activity"/>
    <property type="evidence" value="ECO:0007669"/>
    <property type="project" value="UniProtKB-KW"/>
</dbReference>
<evidence type="ECO:0000313" key="4">
    <source>
        <dbReference type="EMBL" id="MYV16180.1"/>
    </source>
</evidence>
<organism evidence="4 5">
    <name type="scientific">Furfurilactobacillus milii</name>
    <dbReference type="NCBI Taxonomy" id="2888272"/>
    <lineage>
        <taxon>Bacteria</taxon>
        <taxon>Bacillati</taxon>
        <taxon>Bacillota</taxon>
        <taxon>Bacilli</taxon>
        <taxon>Lactobacillales</taxon>
        <taxon>Lactobacillaceae</taxon>
        <taxon>Furfurilactobacillus</taxon>
    </lineage>
</organism>
<dbReference type="AlphaFoldDB" id="A0A6N9HZR1"/>
<comment type="caution">
    <text evidence="4">The sequence shown here is derived from an EMBL/GenBank/DDBJ whole genome shotgun (WGS) entry which is preliminary data.</text>
</comment>